<keyword evidence="2" id="KW-0813">Transport</keyword>
<feature type="transmembrane region" description="Helical" evidence="7">
    <location>
        <begin position="339"/>
        <end position="359"/>
    </location>
</feature>
<feature type="transmembrane region" description="Helical" evidence="7">
    <location>
        <begin position="144"/>
        <end position="166"/>
    </location>
</feature>
<feature type="transmembrane region" description="Helical" evidence="7">
    <location>
        <begin position="365"/>
        <end position="393"/>
    </location>
</feature>
<feature type="transmembrane region" description="Helical" evidence="7">
    <location>
        <begin position="301"/>
        <end position="327"/>
    </location>
</feature>
<feature type="transmembrane region" description="Helical" evidence="7">
    <location>
        <begin position="178"/>
        <end position="197"/>
    </location>
</feature>
<feature type="domain" description="Major facilitator superfamily (MFS) profile" evidence="8">
    <location>
        <begin position="54"/>
        <end position="494"/>
    </location>
</feature>
<dbReference type="InterPro" id="IPR020846">
    <property type="entry name" value="MFS_dom"/>
</dbReference>
<evidence type="ECO:0000256" key="7">
    <source>
        <dbReference type="SAM" id="Phobius"/>
    </source>
</evidence>
<feature type="transmembrane region" description="Helical" evidence="7">
    <location>
        <begin position="119"/>
        <end position="138"/>
    </location>
</feature>
<comment type="subcellular location">
    <subcellularLocation>
        <location evidence="1">Membrane</location>
        <topology evidence="1">Multi-pass membrane protein</topology>
    </subcellularLocation>
</comment>
<evidence type="ECO:0000313" key="10">
    <source>
        <dbReference type="Proteomes" id="UP001154329"/>
    </source>
</evidence>
<dbReference type="GO" id="GO:0016020">
    <property type="term" value="C:membrane"/>
    <property type="evidence" value="ECO:0007669"/>
    <property type="project" value="UniProtKB-SubCell"/>
</dbReference>
<feature type="transmembrane region" description="Helical" evidence="7">
    <location>
        <begin position="53"/>
        <end position="72"/>
    </location>
</feature>
<protein>
    <recommendedName>
        <fullName evidence="8">Major facilitator superfamily (MFS) profile domain-containing protein</fullName>
    </recommendedName>
</protein>
<dbReference type="InterPro" id="IPR036259">
    <property type="entry name" value="MFS_trans_sf"/>
</dbReference>
<keyword evidence="5 7" id="KW-0472">Membrane</keyword>
<dbReference type="InterPro" id="IPR011701">
    <property type="entry name" value="MFS"/>
</dbReference>
<evidence type="ECO:0000256" key="5">
    <source>
        <dbReference type="ARBA" id="ARBA00023136"/>
    </source>
</evidence>
<feature type="transmembrane region" description="Helical" evidence="7">
    <location>
        <begin position="468"/>
        <end position="488"/>
    </location>
</feature>
<feature type="transmembrane region" description="Helical" evidence="7">
    <location>
        <begin position="209"/>
        <end position="229"/>
    </location>
</feature>
<evidence type="ECO:0000256" key="2">
    <source>
        <dbReference type="ARBA" id="ARBA00022448"/>
    </source>
</evidence>
<keyword evidence="3 7" id="KW-0812">Transmembrane</keyword>
<comment type="similarity">
    <text evidence="6">Belongs to the major facilitator superfamily. Spinster (TC 2.A.1.49) family.</text>
</comment>
<evidence type="ECO:0000256" key="6">
    <source>
        <dbReference type="ARBA" id="ARBA00024338"/>
    </source>
</evidence>
<dbReference type="PROSITE" id="PS50850">
    <property type="entry name" value="MFS"/>
    <property type="match status" value="1"/>
</dbReference>
<name>A0A9P0JBQ3_APHGO</name>
<keyword evidence="4 7" id="KW-1133">Transmembrane helix</keyword>
<gene>
    <name evidence="9" type="ORF">APHIGO_LOCUS10225</name>
</gene>
<dbReference type="EMBL" id="OU899037">
    <property type="protein sequence ID" value="CAH1736489.1"/>
    <property type="molecule type" value="Genomic_DNA"/>
</dbReference>
<dbReference type="PANTHER" id="PTHR23505">
    <property type="entry name" value="SPINSTER"/>
    <property type="match status" value="1"/>
</dbReference>
<feature type="transmembrane region" description="Helical" evidence="7">
    <location>
        <begin position="261"/>
        <end position="281"/>
    </location>
</feature>
<evidence type="ECO:0000256" key="3">
    <source>
        <dbReference type="ARBA" id="ARBA00022692"/>
    </source>
</evidence>
<evidence type="ECO:0000256" key="1">
    <source>
        <dbReference type="ARBA" id="ARBA00004141"/>
    </source>
</evidence>
<dbReference type="InterPro" id="IPR044770">
    <property type="entry name" value="MFS_spinster-like"/>
</dbReference>
<dbReference type="Pfam" id="PF07690">
    <property type="entry name" value="MFS_1"/>
    <property type="match status" value="1"/>
</dbReference>
<dbReference type="Gene3D" id="1.20.1250.20">
    <property type="entry name" value="MFS general substrate transporter like domains"/>
    <property type="match status" value="1"/>
</dbReference>
<dbReference type="Proteomes" id="UP001154329">
    <property type="component" value="Chromosome 4"/>
</dbReference>
<feature type="transmembrane region" description="Helical" evidence="7">
    <location>
        <begin position="92"/>
        <end position="112"/>
    </location>
</feature>
<accession>A0A9P0JBQ3</accession>
<organism evidence="9 10">
    <name type="scientific">Aphis gossypii</name>
    <name type="common">Cotton aphid</name>
    <dbReference type="NCBI Taxonomy" id="80765"/>
    <lineage>
        <taxon>Eukaryota</taxon>
        <taxon>Metazoa</taxon>
        <taxon>Ecdysozoa</taxon>
        <taxon>Arthropoda</taxon>
        <taxon>Hexapoda</taxon>
        <taxon>Insecta</taxon>
        <taxon>Pterygota</taxon>
        <taxon>Neoptera</taxon>
        <taxon>Paraneoptera</taxon>
        <taxon>Hemiptera</taxon>
        <taxon>Sternorrhyncha</taxon>
        <taxon>Aphidomorpha</taxon>
        <taxon>Aphidoidea</taxon>
        <taxon>Aphididae</taxon>
        <taxon>Aphidini</taxon>
        <taxon>Aphis</taxon>
        <taxon>Aphis</taxon>
    </lineage>
</organism>
<reference evidence="9" key="2">
    <citation type="submission" date="2022-10" db="EMBL/GenBank/DDBJ databases">
        <authorList>
            <consortium name="ENA_rothamsted_submissions"/>
            <consortium name="culmorum"/>
            <person name="King R."/>
        </authorList>
    </citation>
    <scope>NUCLEOTIDE SEQUENCE</scope>
</reference>
<dbReference type="PANTHER" id="PTHR23505:SF79">
    <property type="entry name" value="PROTEIN SPINSTER"/>
    <property type="match status" value="1"/>
</dbReference>
<evidence type="ECO:0000256" key="4">
    <source>
        <dbReference type="ARBA" id="ARBA00022989"/>
    </source>
</evidence>
<dbReference type="GO" id="GO:0022857">
    <property type="term" value="F:transmembrane transporter activity"/>
    <property type="evidence" value="ECO:0007669"/>
    <property type="project" value="InterPro"/>
</dbReference>
<evidence type="ECO:0000259" key="8">
    <source>
        <dbReference type="PROSITE" id="PS50850"/>
    </source>
</evidence>
<dbReference type="CDD" id="cd17328">
    <property type="entry name" value="MFS_spinster_like"/>
    <property type="match status" value="1"/>
</dbReference>
<evidence type="ECO:0000313" key="9">
    <source>
        <dbReference type="EMBL" id="CAH1736489.1"/>
    </source>
</evidence>
<proteinExistence type="inferred from homology"/>
<keyword evidence="10" id="KW-1185">Reference proteome</keyword>
<reference evidence="9" key="1">
    <citation type="submission" date="2022-02" db="EMBL/GenBank/DDBJ databases">
        <authorList>
            <person name="King R."/>
        </authorList>
    </citation>
    <scope>NUCLEOTIDE SEQUENCE</scope>
</reference>
<dbReference type="SUPFAM" id="SSF103473">
    <property type="entry name" value="MFS general substrate transporter"/>
    <property type="match status" value="1"/>
</dbReference>
<sequence length="539" mass="59677">MPTQVLHSNNTVKTVLQIMNAEPSSAPNNHSQQHLMNDETVSGRSPITGRQKITVVILCFVNLINYMDRYTIAGILADIQHQFKIGDDKGGLLQTAFVISYMICAPVFGYLGDRYNRKYIMAFGVFLWSLTTFVGSYMNEYYLFLFFRSLVGVGEASYSTIAPTIISDMFVKDVRSKMLALFYFAIPVGSGLGYIIGSETARILGSWHWGLRVTPVLGMLAVLLIMFVMEEPERGQSEGYSHLTTTSWTEDIQLLCRNRSFMLSTAGFTCVAFVTGSLAWWGPQIMWSGLKMQEGYEDVTINSVSLNFGIIAMAAGLIGVPLGSYLAQRLKVHYPKADPLICAGGLLISAPLLFLGLALADKYNYLVLVLIFFGQVSLNLNWSIVADILLYVVSPTRRSTAEAFQILFSHAFGDAGSPYLIGVISEILKKLFAKGTIPLLLASMSLASNNLQASSGDKQDNINNFHSLQYALFITSFVEVLGAMFFFFTASYIVKDKELAETETPGWPSYTPIIMDQILFKTGIPWTKHVCTVIPIPVL</sequence>
<dbReference type="AlphaFoldDB" id="A0A9P0JBQ3"/>